<keyword evidence="3" id="KW-1185">Reference proteome</keyword>
<evidence type="ECO:0008006" key="4">
    <source>
        <dbReference type="Google" id="ProtNLM"/>
    </source>
</evidence>
<accession>A0ABT3Z9I2</accession>
<reference evidence="2" key="1">
    <citation type="submission" date="2022-10" db="EMBL/GenBank/DDBJ databases">
        <title>Hoeflea sp. G2-23, isolated from marine algae.</title>
        <authorList>
            <person name="Kristyanto S."/>
            <person name="Kim J.M."/>
            <person name="Jeon C.O."/>
        </authorList>
    </citation>
    <scope>NUCLEOTIDE SEQUENCE</scope>
    <source>
        <strain evidence="2">G2-23</strain>
    </source>
</reference>
<organism evidence="2 3">
    <name type="scientific">Hoeflea algicola</name>
    <dbReference type="NCBI Taxonomy" id="2983763"/>
    <lineage>
        <taxon>Bacteria</taxon>
        <taxon>Pseudomonadati</taxon>
        <taxon>Pseudomonadota</taxon>
        <taxon>Alphaproteobacteria</taxon>
        <taxon>Hyphomicrobiales</taxon>
        <taxon>Rhizobiaceae</taxon>
        <taxon>Hoeflea</taxon>
    </lineage>
</organism>
<name>A0ABT3Z9I2_9HYPH</name>
<dbReference type="Proteomes" id="UP001073227">
    <property type="component" value="Unassembled WGS sequence"/>
</dbReference>
<gene>
    <name evidence="2" type="ORF">OEG84_11525</name>
</gene>
<sequence>MAQKQKRFSGQQKAFIGHMARTHNKEYAATKAGYASPAIAGWKLMENPLIANAVRSECQKALEEKLGPAAVYNLAEIALDTKMPAGARVKASEILMKASGLGAQDGGAGKELHEMTGDELRHEIQRMEATQAAMTRALSDQAKPVIEGDEQQPIGDAFE</sequence>
<evidence type="ECO:0000256" key="1">
    <source>
        <dbReference type="SAM" id="MobiDB-lite"/>
    </source>
</evidence>
<feature type="region of interest" description="Disordered" evidence="1">
    <location>
        <begin position="132"/>
        <end position="159"/>
    </location>
</feature>
<protein>
    <recommendedName>
        <fullName evidence="4">Terminase small subunit</fullName>
    </recommendedName>
</protein>
<comment type="caution">
    <text evidence="2">The sequence shown here is derived from an EMBL/GenBank/DDBJ whole genome shotgun (WGS) entry which is preliminary data.</text>
</comment>
<evidence type="ECO:0000313" key="3">
    <source>
        <dbReference type="Proteomes" id="UP001073227"/>
    </source>
</evidence>
<evidence type="ECO:0000313" key="2">
    <source>
        <dbReference type="EMBL" id="MCY0148323.1"/>
    </source>
</evidence>
<dbReference type="Gene3D" id="1.10.10.1400">
    <property type="entry name" value="Terminase, small subunit, N-terminal DNA-binding domain, HTH motif"/>
    <property type="match status" value="1"/>
</dbReference>
<proteinExistence type="predicted"/>
<dbReference type="RefSeq" id="WP_267653894.1">
    <property type="nucleotide sequence ID" value="NZ_JAOVZR010000001.1"/>
</dbReference>
<dbReference type="InterPro" id="IPR038713">
    <property type="entry name" value="Terminase_Gp1_N_sf"/>
</dbReference>
<dbReference type="EMBL" id="JAOVZR010000001">
    <property type="protein sequence ID" value="MCY0148323.1"/>
    <property type="molecule type" value="Genomic_DNA"/>
</dbReference>